<accession>A0A0A9HF54</accession>
<protein>
    <submittedName>
        <fullName evidence="1">Uncharacterized protein</fullName>
    </submittedName>
</protein>
<dbReference type="EMBL" id="GBRH01162504">
    <property type="protein sequence ID" value="JAE35392.1"/>
    <property type="molecule type" value="Transcribed_RNA"/>
</dbReference>
<dbReference type="AlphaFoldDB" id="A0A0A9HF54"/>
<name>A0A0A9HF54_ARUDO</name>
<proteinExistence type="predicted"/>
<organism evidence="1">
    <name type="scientific">Arundo donax</name>
    <name type="common">Giant reed</name>
    <name type="synonym">Donax arundinaceus</name>
    <dbReference type="NCBI Taxonomy" id="35708"/>
    <lineage>
        <taxon>Eukaryota</taxon>
        <taxon>Viridiplantae</taxon>
        <taxon>Streptophyta</taxon>
        <taxon>Embryophyta</taxon>
        <taxon>Tracheophyta</taxon>
        <taxon>Spermatophyta</taxon>
        <taxon>Magnoliopsida</taxon>
        <taxon>Liliopsida</taxon>
        <taxon>Poales</taxon>
        <taxon>Poaceae</taxon>
        <taxon>PACMAD clade</taxon>
        <taxon>Arundinoideae</taxon>
        <taxon>Arundineae</taxon>
        <taxon>Arundo</taxon>
    </lineage>
</organism>
<evidence type="ECO:0000313" key="1">
    <source>
        <dbReference type="EMBL" id="JAE35392.1"/>
    </source>
</evidence>
<reference evidence="1" key="1">
    <citation type="submission" date="2014-09" db="EMBL/GenBank/DDBJ databases">
        <authorList>
            <person name="Magalhaes I.L.F."/>
            <person name="Oliveira U."/>
            <person name="Santos F.R."/>
            <person name="Vidigal T.H.D.A."/>
            <person name="Brescovit A.D."/>
            <person name="Santos A.J."/>
        </authorList>
    </citation>
    <scope>NUCLEOTIDE SEQUENCE</scope>
    <source>
        <tissue evidence="1">Shoot tissue taken approximately 20 cm above the soil surface</tissue>
    </source>
</reference>
<reference evidence="1" key="2">
    <citation type="journal article" date="2015" name="Data Brief">
        <title>Shoot transcriptome of the giant reed, Arundo donax.</title>
        <authorList>
            <person name="Barrero R.A."/>
            <person name="Guerrero F.D."/>
            <person name="Moolhuijzen P."/>
            <person name="Goolsby J.A."/>
            <person name="Tidwell J."/>
            <person name="Bellgard S.E."/>
            <person name="Bellgard M.I."/>
        </authorList>
    </citation>
    <scope>NUCLEOTIDE SEQUENCE</scope>
    <source>
        <tissue evidence="1">Shoot tissue taken approximately 20 cm above the soil surface</tissue>
    </source>
</reference>
<sequence length="52" mass="5744">MISFYHQRVIVGCGATTYQLFIPLSICISSLVSLSESHSIHLFLSVVLFGDL</sequence>